<keyword evidence="3" id="KW-1185">Reference proteome</keyword>
<evidence type="ECO:0000256" key="1">
    <source>
        <dbReference type="SAM" id="SignalP"/>
    </source>
</evidence>
<name>A0A6A6VC20_9PLEO</name>
<sequence length="191" mass="20655">MHFSKLLALFSLSTAIQAFTIPPGTSDGVYAVKLLDDGTYEHIKLAEPSLGKRDPLALQISPQPESSLERRGRGQLWCGCGNNMNHGDCDAAVDDLKNQLRGGGCCGGFLNYYSIRGSVVAFACNRNGDNVSRGDGDFSWAIGEITNRCGWYVAGSFDAGDWDYQMIMGYMIYHPGLDFCGMSTSSPHGSC</sequence>
<organism evidence="2 3">
    <name type="scientific">Sporormia fimetaria CBS 119925</name>
    <dbReference type="NCBI Taxonomy" id="1340428"/>
    <lineage>
        <taxon>Eukaryota</taxon>
        <taxon>Fungi</taxon>
        <taxon>Dikarya</taxon>
        <taxon>Ascomycota</taxon>
        <taxon>Pezizomycotina</taxon>
        <taxon>Dothideomycetes</taxon>
        <taxon>Pleosporomycetidae</taxon>
        <taxon>Pleosporales</taxon>
        <taxon>Sporormiaceae</taxon>
        <taxon>Sporormia</taxon>
    </lineage>
</organism>
<feature type="signal peptide" evidence="1">
    <location>
        <begin position="1"/>
        <end position="18"/>
    </location>
</feature>
<feature type="chain" id="PRO_5025608951" description="Ecp2 effector protein domain-containing protein" evidence="1">
    <location>
        <begin position="19"/>
        <end position="191"/>
    </location>
</feature>
<evidence type="ECO:0000313" key="3">
    <source>
        <dbReference type="Proteomes" id="UP000799440"/>
    </source>
</evidence>
<evidence type="ECO:0008006" key="4">
    <source>
        <dbReference type="Google" id="ProtNLM"/>
    </source>
</evidence>
<reference evidence="2" key="1">
    <citation type="journal article" date="2020" name="Stud. Mycol.">
        <title>101 Dothideomycetes genomes: a test case for predicting lifestyles and emergence of pathogens.</title>
        <authorList>
            <person name="Haridas S."/>
            <person name="Albert R."/>
            <person name="Binder M."/>
            <person name="Bloem J."/>
            <person name="Labutti K."/>
            <person name="Salamov A."/>
            <person name="Andreopoulos B."/>
            <person name="Baker S."/>
            <person name="Barry K."/>
            <person name="Bills G."/>
            <person name="Bluhm B."/>
            <person name="Cannon C."/>
            <person name="Castanera R."/>
            <person name="Culley D."/>
            <person name="Daum C."/>
            <person name="Ezra D."/>
            <person name="Gonzalez J."/>
            <person name="Henrissat B."/>
            <person name="Kuo A."/>
            <person name="Liang C."/>
            <person name="Lipzen A."/>
            <person name="Lutzoni F."/>
            <person name="Magnuson J."/>
            <person name="Mondo S."/>
            <person name="Nolan M."/>
            <person name="Ohm R."/>
            <person name="Pangilinan J."/>
            <person name="Park H.-J."/>
            <person name="Ramirez L."/>
            <person name="Alfaro M."/>
            <person name="Sun H."/>
            <person name="Tritt A."/>
            <person name="Yoshinaga Y."/>
            <person name="Zwiers L.-H."/>
            <person name="Turgeon B."/>
            <person name="Goodwin S."/>
            <person name="Spatafora J."/>
            <person name="Crous P."/>
            <person name="Grigoriev I."/>
        </authorList>
    </citation>
    <scope>NUCLEOTIDE SEQUENCE</scope>
    <source>
        <strain evidence="2">CBS 119925</strain>
    </source>
</reference>
<dbReference type="EMBL" id="MU006570">
    <property type="protein sequence ID" value="KAF2748172.1"/>
    <property type="molecule type" value="Genomic_DNA"/>
</dbReference>
<accession>A0A6A6VC20</accession>
<protein>
    <recommendedName>
        <fullName evidence="4">Ecp2 effector protein domain-containing protein</fullName>
    </recommendedName>
</protein>
<dbReference type="AlphaFoldDB" id="A0A6A6VC20"/>
<keyword evidence="1" id="KW-0732">Signal</keyword>
<dbReference type="Proteomes" id="UP000799440">
    <property type="component" value="Unassembled WGS sequence"/>
</dbReference>
<evidence type="ECO:0000313" key="2">
    <source>
        <dbReference type="EMBL" id="KAF2748172.1"/>
    </source>
</evidence>
<gene>
    <name evidence="2" type="ORF">M011DRAFT_476786</name>
</gene>
<dbReference type="OrthoDB" id="5006988at2759"/>
<proteinExistence type="predicted"/>